<dbReference type="Pfam" id="PF03094">
    <property type="entry name" value="Mlo"/>
    <property type="match status" value="1"/>
</dbReference>
<evidence type="ECO:0000256" key="4">
    <source>
        <dbReference type="ARBA" id="ARBA00022821"/>
    </source>
</evidence>
<keyword evidence="4" id="KW-0611">Plant defense</keyword>
<name>A0A7J7NSG6_9MAGN</name>
<dbReference type="Proteomes" id="UP000541444">
    <property type="component" value="Unassembled WGS sequence"/>
</dbReference>
<keyword evidence="7" id="KW-0568">Pathogenesis-related protein</keyword>
<dbReference type="InterPro" id="IPR004326">
    <property type="entry name" value="Mlo"/>
</dbReference>
<comment type="caution">
    <text evidence="9">The sequence shown here is derived from an EMBL/GenBank/DDBJ whole genome shotgun (WGS) entry which is preliminary data.</text>
</comment>
<evidence type="ECO:0000256" key="6">
    <source>
        <dbReference type="ARBA" id="ARBA00023136"/>
    </source>
</evidence>
<evidence type="ECO:0000313" key="10">
    <source>
        <dbReference type="Proteomes" id="UP000541444"/>
    </source>
</evidence>
<keyword evidence="6 8" id="KW-0472">Membrane</keyword>
<dbReference type="PANTHER" id="PTHR31942:SF49">
    <property type="entry name" value="MLO-LIKE PROTEIN 8"/>
    <property type="match status" value="1"/>
</dbReference>
<keyword evidence="5 8" id="KW-1133">Transmembrane helix</keyword>
<evidence type="ECO:0000256" key="8">
    <source>
        <dbReference type="SAM" id="Phobius"/>
    </source>
</evidence>
<comment type="similarity">
    <text evidence="2">Belongs to the MLO family.</text>
</comment>
<dbReference type="EMBL" id="JACGCM010000622">
    <property type="protein sequence ID" value="KAF6169868.1"/>
    <property type="molecule type" value="Genomic_DNA"/>
</dbReference>
<dbReference type="OrthoDB" id="1480572at2759"/>
<evidence type="ECO:0000313" key="9">
    <source>
        <dbReference type="EMBL" id="KAF6169868.1"/>
    </source>
</evidence>
<proteinExistence type="inferred from homology"/>
<organism evidence="9 10">
    <name type="scientific">Kingdonia uniflora</name>
    <dbReference type="NCBI Taxonomy" id="39325"/>
    <lineage>
        <taxon>Eukaryota</taxon>
        <taxon>Viridiplantae</taxon>
        <taxon>Streptophyta</taxon>
        <taxon>Embryophyta</taxon>
        <taxon>Tracheophyta</taxon>
        <taxon>Spermatophyta</taxon>
        <taxon>Magnoliopsida</taxon>
        <taxon>Ranunculales</taxon>
        <taxon>Circaeasteraceae</taxon>
        <taxon>Kingdonia</taxon>
    </lineage>
</organism>
<evidence type="ECO:0000256" key="2">
    <source>
        <dbReference type="ARBA" id="ARBA00006574"/>
    </source>
</evidence>
<dbReference type="GO" id="GO:0016020">
    <property type="term" value="C:membrane"/>
    <property type="evidence" value="ECO:0007669"/>
    <property type="project" value="UniProtKB-SubCell"/>
</dbReference>
<evidence type="ECO:0000256" key="3">
    <source>
        <dbReference type="ARBA" id="ARBA00022692"/>
    </source>
</evidence>
<feature type="transmembrane region" description="Helical" evidence="8">
    <location>
        <begin position="126"/>
        <end position="149"/>
    </location>
</feature>
<evidence type="ECO:0000256" key="7">
    <source>
        <dbReference type="ARBA" id="ARBA00023265"/>
    </source>
</evidence>
<keyword evidence="3 8" id="KW-0812">Transmembrane</keyword>
<feature type="transmembrane region" description="Helical" evidence="8">
    <location>
        <begin position="99"/>
        <end position="120"/>
    </location>
</feature>
<evidence type="ECO:0000256" key="5">
    <source>
        <dbReference type="ARBA" id="ARBA00022989"/>
    </source>
</evidence>
<dbReference type="PANTHER" id="PTHR31942">
    <property type="entry name" value="MLO-LIKE PROTEIN 1"/>
    <property type="match status" value="1"/>
</dbReference>
<gene>
    <name evidence="9" type="ORF">GIB67_034260</name>
</gene>
<comment type="subcellular location">
    <subcellularLocation>
        <location evidence="1">Membrane</location>
        <topology evidence="1">Multi-pass membrane protein</topology>
    </subcellularLocation>
</comment>
<evidence type="ECO:0000256" key="1">
    <source>
        <dbReference type="ARBA" id="ARBA00004141"/>
    </source>
</evidence>
<feature type="non-terminal residue" evidence="9">
    <location>
        <position position="1"/>
    </location>
</feature>
<dbReference type="GO" id="GO:0006952">
    <property type="term" value="P:defense response"/>
    <property type="evidence" value="ECO:0007669"/>
    <property type="project" value="UniProtKB-KW"/>
</dbReference>
<dbReference type="AlphaFoldDB" id="A0A7J7NSG6"/>
<accession>A0A7J7NSG6</accession>
<protein>
    <recommendedName>
        <fullName evidence="11">MLO-like protein</fullName>
    </recommendedName>
</protein>
<reference evidence="9 10" key="1">
    <citation type="journal article" date="2020" name="IScience">
        <title>Genome Sequencing of the Endangered Kingdonia uniflora (Circaeasteraceae, Ranunculales) Reveals Potential Mechanisms of Evolutionary Specialization.</title>
        <authorList>
            <person name="Sun Y."/>
            <person name="Deng T."/>
            <person name="Zhang A."/>
            <person name="Moore M.J."/>
            <person name="Landis J.B."/>
            <person name="Lin N."/>
            <person name="Zhang H."/>
            <person name="Zhang X."/>
            <person name="Huang J."/>
            <person name="Zhang X."/>
            <person name="Sun H."/>
            <person name="Wang H."/>
        </authorList>
    </citation>
    <scope>NUCLEOTIDE SEQUENCE [LARGE SCALE GENOMIC DNA]</scope>
    <source>
        <strain evidence="9">TB1705</strain>
        <tissue evidence="9">Leaf</tissue>
    </source>
</reference>
<evidence type="ECO:0008006" key="11">
    <source>
        <dbReference type="Google" id="ProtNLM"/>
    </source>
</evidence>
<keyword evidence="10" id="KW-1185">Reference proteome</keyword>
<sequence>KIRRWKNWEKETSSHGYEFSNDPSRFRLTHETSFVKSHNGFMTRKSFFFYIACFFQQFFRSVRKSDYLTMRHGFISIHLAPGSKFDFQKYIKRSLEDDFKVVVGISPLLWATVGVFLLINVNGWKIIFWASLNPLIVIVAAGTKLQAIINQMALDIQERHAVVQGIPLVQVSDKYF</sequence>